<name>A0A101HHN2_9BACT</name>
<dbReference type="AlphaFoldDB" id="A0A101HHN2"/>
<dbReference type="Gene3D" id="3.30.420.100">
    <property type="match status" value="1"/>
</dbReference>
<dbReference type="EMBL" id="LGGO01000077">
    <property type="protein sequence ID" value="KUK77001.1"/>
    <property type="molecule type" value="Genomic_DNA"/>
</dbReference>
<dbReference type="Proteomes" id="UP000053904">
    <property type="component" value="Unassembled WGS sequence"/>
</dbReference>
<dbReference type="CDD" id="cd00432">
    <property type="entry name" value="Ribosomal_L18_L5e"/>
    <property type="match status" value="1"/>
</dbReference>
<comment type="similarity">
    <text evidence="1">Belongs to the universal ribosomal protein uL18 family.</text>
</comment>
<dbReference type="SUPFAM" id="SSF53137">
    <property type="entry name" value="Translational machinery components"/>
    <property type="match status" value="1"/>
</dbReference>
<dbReference type="GO" id="GO:0006412">
    <property type="term" value="P:translation"/>
    <property type="evidence" value="ECO:0007669"/>
    <property type="project" value="InterPro"/>
</dbReference>
<evidence type="ECO:0000256" key="3">
    <source>
        <dbReference type="ARBA" id="ARBA00023274"/>
    </source>
</evidence>
<evidence type="ECO:0000256" key="1">
    <source>
        <dbReference type="ARBA" id="ARBA00007116"/>
    </source>
</evidence>
<proteinExistence type="inferred from homology"/>
<dbReference type="GO" id="GO:0003735">
    <property type="term" value="F:structural constituent of ribosome"/>
    <property type="evidence" value="ECO:0007669"/>
    <property type="project" value="InterPro"/>
</dbReference>
<dbReference type="Pfam" id="PF00861">
    <property type="entry name" value="Ribosomal_L18p"/>
    <property type="match status" value="1"/>
</dbReference>
<dbReference type="GO" id="GO:0005840">
    <property type="term" value="C:ribosome"/>
    <property type="evidence" value="ECO:0007669"/>
    <property type="project" value="UniProtKB-KW"/>
</dbReference>
<keyword evidence="2 4" id="KW-0689">Ribosomal protein</keyword>
<evidence type="ECO:0000256" key="2">
    <source>
        <dbReference type="ARBA" id="ARBA00022980"/>
    </source>
</evidence>
<comment type="caution">
    <text evidence="4">The sequence shown here is derived from an EMBL/GenBank/DDBJ whole genome shotgun (WGS) entry which is preliminary data.</text>
</comment>
<protein>
    <submittedName>
        <fullName evidence="4">50S ribosomal protein L18</fullName>
    </submittedName>
</protein>
<evidence type="ECO:0000313" key="4">
    <source>
        <dbReference type="EMBL" id="KUK77001.1"/>
    </source>
</evidence>
<dbReference type="PATRIC" id="fig|1641389.3.peg.709"/>
<dbReference type="GO" id="GO:1990904">
    <property type="term" value="C:ribonucleoprotein complex"/>
    <property type="evidence" value="ECO:0007669"/>
    <property type="project" value="UniProtKB-KW"/>
</dbReference>
<dbReference type="InterPro" id="IPR005484">
    <property type="entry name" value="Ribosomal_uL18_bac/plant/anim"/>
</dbReference>
<sequence length="105" mass="12568">MKDKKARQRRKMHIRKTLRGTEEAPRVFVFKSNKYFYAGVANDDNNQVIMSKFCDRKEKDIKSLAKEMSKELKKYDKLVFDRSGYKFHGLIKTFVEELRDNKVNI</sequence>
<gene>
    <name evidence="4" type="ORF">XD93_0603</name>
</gene>
<accession>A0A101HHN2</accession>
<reference evidence="5" key="1">
    <citation type="journal article" date="2015" name="MBio">
        <title>Genome-Resolved Metagenomic Analysis Reveals Roles for Candidate Phyla and Other Microbial Community Members in Biogeochemical Transformations in Oil Reservoirs.</title>
        <authorList>
            <person name="Hu P."/>
            <person name="Tom L."/>
            <person name="Singh A."/>
            <person name="Thomas B.C."/>
            <person name="Baker B.J."/>
            <person name="Piceno Y.M."/>
            <person name="Andersen G.L."/>
            <person name="Banfield J.F."/>
        </authorList>
    </citation>
    <scope>NUCLEOTIDE SEQUENCE [LARGE SCALE GENOMIC DNA]</scope>
</reference>
<evidence type="ECO:0000313" key="5">
    <source>
        <dbReference type="Proteomes" id="UP000053904"/>
    </source>
</evidence>
<organism evidence="4 5">
    <name type="scientific">candidate division WS6 bacterium 34_10</name>
    <dbReference type="NCBI Taxonomy" id="1641389"/>
    <lineage>
        <taxon>Bacteria</taxon>
        <taxon>Candidatus Dojkabacteria</taxon>
    </lineage>
</organism>
<keyword evidence="3" id="KW-0687">Ribonucleoprotein</keyword>
<dbReference type="InterPro" id="IPR057268">
    <property type="entry name" value="Ribosomal_L18"/>
</dbReference>